<keyword evidence="2 5" id="KW-0689">Ribosomal protein</keyword>
<dbReference type="InterPro" id="IPR035987">
    <property type="entry name" value="Ribosomal_uS8_sf"/>
</dbReference>
<evidence type="ECO:0000256" key="2">
    <source>
        <dbReference type="ARBA" id="ARBA00022980"/>
    </source>
</evidence>
<dbReference type="HAMAP" id="MF_01302_B">
    <property type="entry name" value="Ribosomal_uS8_B"/>
    <property type="match status" value="1"/>
</dbReference>
<comment type="function">
    <text evidence="5">One of the primary rRNA binding proteins, it binds directly to 16S rRNA central domain where it helps coordinate assembly of the platform of the 30S subunit.</text>
</comment>
<comment type="caution">
    <text evidence="7">The sequence shown here is derived from an EMBL/GenBank/DDBJ whole genome shotgun (WGS) entry which is preliminary data.</text>
</comment>
<dbReference type="EMBL" id="JAGQNX010000070">
    <property type="protein sequence ID" value="MCA9308341.1"/>
    <property type="molecule type" value="Genomic_DNA"/>
</dbReference>
<dbReference type="InterPro" id="IPR000630">
    <property type="entry name" value="Ribosomal_uS8"/>
</dbReference>
<dbReference type="PANTHER" id="PTHR11758">
    <property type="entry name" value="40S RIBOSOMAL PROTEIN S15A"/>
    <property type="match status" value="1"/>
</dbReference>
<evidence type="ECO:0000256" key="3">
    <source>
        <dbReference type="ARBA" id="ARBA00023274"/>
    </source>
</evidence>
<evidence type="ECO:0000256" key="1">
    <source>
        <dbReference type="ARBA" id="ARBA00006471"/>
    </source>
</evidence>
<reference evidence="7" key="2">
    <citation type="journal article" date="2021" name="Microbiome">
        <title>Successional dynamics and alternative stable states in a saline activated sludge microbial community over 9 years.</title>
        <authorList>
            <person name="Wang Y."/>
            <person name="Ye J."/>
            <person name="Ju F."/>
            <person name="Liu L."/>
            <person name="Boyd J.A."/>
            <person name="Deng Y."/>
            <person name="Parks D.H."/>
            <person name="Jiang X."/>
            <person name="Yin X."/>
            <person name="Woodcroft B.J."/>
            <person name="Tyson G.W."/>
            <person name="Hugenholtz P."/>
            <person name="Polz M.F."/>
            <person name="Zhang T."/>
        </authorList>
    </citation>
    <scope>NUCLEOTIDE SEQUENCE</scope>
    <source>
        <strain evidence="7">HKST-UBA79</strain>
    </source>
</reference>
<dbReference type="Pfam" id="PF00410">
    <property type="entry name" value="Ribosomal_S8"/>
    <property type="match status" value="1"/>
</dbReference>
<dbReference type="SUPFAM" id="SSF56047">
    <property type="entry name" value="Ribosomal protein S8"/>
    <property type="match status" value="1"/>
</dbReference>
<protein>
    <recommendedName>
        <fullName evidence="4 5">Small ribosomal subunit protein uS8</fullName>
    </recommendedName>
</protein>
<dbReference type="GO" id="GO:0005737">
    <property type="term" value="C:cytoplasm"/>
    <property type="evidence" value="ECO:0007669"/>
    <property type="project" value="UniProtKB-ARBA"/>
</dbReference>
<keyword evidence="5" id="KW-0694">RNA-binding</keyword>
<organism evidence="7 8">
    <name type="scientific">candidate division WWE3 bacterium</name>
    <dbReference type="NCBI Taxonomy" id="2053526"/>
    <lineage>
        <taxon>Bacteria</taxon>
        <taxon>Katanobacteria</taxon>
    </lineage>
</organism>
<evidence type="ECO:0000256" key="6">
    <source>
        <dbReference type="RuleBase" id="RU003660"/>
    </source>
</evidence>
<keyword evidence="3 5" id="KW-0687">Ribonucleoprotein</keyword>
<keyword evidence="5" id="KW-0699">rRNA-binding</keyword>
<comment type="subunit">
    <text evidence="5">Part of the 30S ribosomal subunit. Contacts proteins S5 and S12.</text>
</comment>
<dbReference type="GO" id="GO:0019843">
    <property type="term" value="F:rRNA binding"/>
    <property type="evidence" value="ECO:0007669"/>
    <property type="project" value="UniProtKB-UniRule"/>
</dbReference>
<dbReference type="Gene3D" id="3.30.1490.10">
    <property type="match status" value="1"/>
</dbReference>
<proteinExistence type="inferred from homology"/>
<dbReference type="NCBIfam" id="NF001109">
    <property type="entry name" value="PRK00136.1"/>
    <property type="match status" value="1"/>
</dbReference>
<dbReference type="PROSITE" id="PS00053">
    <property type="entry name" value="RIBOSOMAL_S8"/>
    <property type="match status" value="1"/>
</dbReference>
<evidence type="ECO:0000313" key="8">
    <source>
        <dbReference type="Proteomes" id="UP000740557"/>
    </source>
</evidence>
<evidence type="ECO:0000256" key="4">
    <source>
        <dbReference type="ARBA" id="ARBA00035258"/>
    </source>
</evidence>
<accession>A0A955J200</accession>
<dbReference type="Gene3D" id="3.30.1370.30">
    <property type="match status" value="1"/>
</dbReference>
<dbReference type="Proteomes" id="UP000740557">
    <property type="component" value="Unassembled WGS sequence"/>
</dbReference>
<dbReference type="FunFam" id="3.30.1490.10:FF:000001">
    <property type="entry name" value="30S ribosomal protein S8"/>
    <property type="match status" value="1"/>
</dbReference>
<name>A0A955J200_UNCKA</name>
<sequence>MSVDTIANFLSSIKNASMSGKASIETPYSKICESIAKIMAENGYIAEVKVFKEKDSSHKQIRVDLAYDEFNRPAVSDVYRVSKPGLRIYKGYKDLKLVAGGSGLSIISTSRGLMSLKEARYKKLGGEVVCKVL</sequence>
<dbReference type="GO" id="GO:0006412">
    <property type="term" value="P:translation"/>
    <property type="evidence" value="ECO:0007669"/>
    <property type="project" value="UniProtKB-UniRule"/>
</dbReference>
<dbReference type="GO" id="GO:0003735">
    <property type="term" value="F:structural constituent of ribosome"/>
    <property type="evidence" value="ECO:0007669"/>
    <property type="project" value="InterPro"/>
</dbReference>
<evidence type="ECO:0000313" key="7">
    <source>
        <dbReference type="EMBL" id="MCA9308341.1"/>
    </source>
</evidence>
<evidence type="ECO:0000256" key="5">
    <source>
        <dbReference type="HAMAP-Rule" id="MF_01302"/>
    </source>
</evidence>
<dbReference type="GO" id="GO:0005840">
    <property type="term" value="C:ribosome"/>
    <property type="evidence" value="ECO:0007669"/>
    <property type="project" value="UniProtKB-KW"/>
</dbReference>
<dbReference type="InterPro" id="IPR047863">
    <property type="entry name" value="Ribosomal_uS8_CS"/>
</dbReference>
<comment type="similarity">
    <text evidence="1 5 6">Belongs to the universal ribosomal protein uS8 family.</text>
</comment>
<dbReference type="AlphaFoldDB" id="A0A955J200"/>
<dbReference type="GO" id="GO:1990904">
    <property type="term" value="C:ribonucleoprotein complex"/>
    <property type="evidence" value="ECO:0007669"/>
    <property type="project" value="UniProtKB-KW"/>
</dbReference>
<gene>
    <name evidence="5 7" type="primary">rpsH</name>
    <name evidence="7" type="ORF">KC980_02410</name>
</gene>
<reference evidence="7" key="1">
    <citation type="submission" date="2020-04" db="EMBL/GenBank/DDBJ databases">
        <authorList>
            <person name="Zhang T."/>
        </authorList>
    </citation>
    <scope>NUCLEOTIDE SEQUENCE</scope>
    <source>
        <strain evidence="7">HKST-UBA79</strain>
    </source>
</reference>